<evidence type="ECO:0000256" key="1">
    <source>
        <dbReference type="ARBA" id="ARBA00010165"/>
    </source>
</evidence>
<keyword evidence="7" id="KW-0067">ATP-binding</keyword>
<proteinExistence type="inferred from homology"/>
<name>A0ABT9YX97_9BACI</name>
<dbReference type="InterPro" id="IPR009212">
    <property type="entry name" value="Methylthioribose_kinase"/>
</dbReference>
<dbReference type="InterPro" id="IPR002575">
    <property type="entry name" value="Aminoglycoside_PTrfase"/>
</dbReference>
<protein>
    <recommendedName>
        <fullName evidence="3">S-methyl-5-thioribose kinase</fullName>
        <ecNumber evidence="3">2.7.1.100</ecNumber>
    </recommendedName>
</protein>
<organism evidence="9 10">
    <name type="scientific">Metabacillus niabensis</name>
    <dbReference type="NCBI Taxonomy" id="324854"/>
    <lineage>
        <taxon>Bacteria</taxon>
        <taxon>Bacillati</taxon>
        <taxon>Bacillota</taxon>
        <taxon>Bacilli</taxon>
        <taxon>Bacillales</taxon>
        <taxon>Bacillaceae</taxon>
        <taxon>Metabacillus</taxon>
    </lineage>
</organism>
<evidence type="ECO:0000256" key="3">
    <source>
        <dbReference type="ARBA" id="ARBA00012128"/>
    </source>
</evidence>
<evidence type="ECO:0000313" key="10">
    <source>
        <dbReference type="Proteomes" id="UP001232245"/>
    </source>
</evidence>
<evidence type="ECO:0000256" key="2">
    <source>
        <dbReference type="ARBA" id="ARBA00011738"/>
    </source>
</evidence>
<dbReference type="SUPFAM" id="SSF56112">
    <property type="entry name" value="Protein kinase-like (PK-like)"/>
    <property type="match status" value="1"/>
</dbReference>
<evidence type="ECO:0000256" key="7">
    <source>
        <dbReference type="ARBA" id="ARBA00022840"/>
    </source>
</evidence>
<gene>
    <name evidence="9" type="ORF">J2S02_000007</name>
</gene>
<keyword evidence="4 9" id="KW-0808">Transferase</keyword>
<evidence type="ECO:0000256" key="4">
    <source>
        <dbReference type="ARBA" id="ARBA00022679"/>
    </source>
</evidence>
<dbReference type="Proteomes" id="UP001232245">
    <property type="component" value="Unassembled WGS sequence"/>
</dbReference>
<comment type="caution">
    <text evidence="9">The sequence shown here is derived from an EMBL/GenBank/DDBJ whole genome shotgun (WGS) entry which is preliminary data.</text>
</comment>
<dbReference type="PANTHER" id="PTHR34273:SF2">
    <property type="entry name" value="METHYLTHIORIBOSE KINASE"/>
    <property type="match status" value="1"/>
</dbReference>
<dbReference type="RefSeq" id="WP_174880347.1">
    <property type="nucleotide sequence ID" value="NZ_CADEPK010000149.1"/>
</dbReference>
<reference evidence="9 10" key="1">
    <citation type="submission" date="2023-07" db="EMBL/GenBank/DDBJ databases">
        <title>Genomic Encyclopedia of Type Strains, Phase IV (KMG-IV): sequencing the most valuable type-strain genomes for metagenomic binning, comparative biology and taxonomic classification.</title>
        <authorList>
            <person name="Goeker M."/>
        </authorList>
    </citation>
    <scope>NUCLEOTIDE SEQUENCE [LARGE SCALE GENOMIC DNA]</scope>
    <source>
        <strain evidence="9 10">DSM 17723</strain>
    </source>
</reference>
<dbReference type="Gene3D" id="3.90.1200.10">
    <property type="match status" value="1"/>
</dbReference>
<dbReference type="GO" id="GO:0046522">
    <property type="term" value="F:S-methyl-5-thioribose kinase activity"/>
    <property type="evidence" value="ECO:0007669"/>
    <property type="project" value="UniProtKB-EC"/>
</dbReference>
<evidence type="ECO:0000313" key="9">
    <source>
        <dbReference type="EMBL" id="MDQ0223685.1"/>
    </source>
</evidence>
<comment type="similarity">
    <text evidence="1">Belongs to the methylthioribose kinase family.</text>
</comment>
<dbReference type="Pfam" id="PF01636">
    <property type="entry name" value="APH"/>
    <property type="match status" value="1"/>
</dbReference>
<keyword evidence="10" id="KW-1185">Reference proteome</keyword>
<dbReference type="InterPro" id="IPR011009">
    <property type="entry name" value="Kinase-like_dom_sf"/>
</dbReference>
<dbReference type="EMBL" id="JAUSTZ010000001">
    <property type="protein sequence ID" value="MDQ0223685.1"/>
    <property type="molecule type" value="Genomic_DNA"/>
</dbReference>
<dbReference type="EC" id="2.7.1.100" evidence="3"/>
<evidence type="ECO:0000256" key="5">
    <source>
        <dbReference type="ARBA" id="ARBA00022741"/>
    </source>
</evidence>
<sequence length="405" mass="46192">MCARKSSAYQPLTESDAIALVKRLMLFEDTSQLTCNKIGDGNLHLNFHVKETSTGNGYMIKQALPYTKIISESWPFPIDRTRIEDHALLKQRDIAPAYVPKVYYSDVKLGITIIEDLSHLHIARKALVEGSELPLLSTHLGAFLGKTLFYTSIYAHTQHSKNEIERHFSNPDRCKNIEEFDTTDPLFEHETFHYEPVLKANVEKILQDKLLKLEVSKLKEKFLKKPEALIHGNLHTGNILVSEHETKVIDEGFAYFGPIAFDVGQVFGHFLLNILSRDLEEQAFLFQHLITTWNVFVEEFSKAWNKDASEIYTANNGYLEHILSEIFTDAVGFAGCELIRYTIGHAHGTALDTIQTYDKKITVKQLALSLGYELVIKQKNITKPVQFIQYVKQTIANRSQHVAIK</sequence>
<keyword evidence="5" id="KW-0547">Nucleotide-binding</keyword>
<evidence type="ECO:0000259" key="8">
    <source>
        <dbReference type="Pfam" id="PF01636"/>
    </source>
</evidence>
<feature type="domain" description="Aminoglycoside phosphotransferase" evidence="8">
    <location>
        <begin position="89"/>
        <end position="267"/>
    </location>
</feature>
<accession>A0ABT9YX97</accession>
<keyword evidence="6 9" id="KW-0418">Kinase</keyword>
<dbReference type="PIRSF" id="PIRSF031134">
    <property type="entry name" value="MTRK"/>
    <property type="match status" value="1"/>
</dbReference>
<dbReference type="NCBIfam" id="TIGR01767">
    <property type="entry name" value="MTRK"/>
    <property type="match status" value="1"/>
</dbReference>
<evidence type="ECO:0000256" key="6">
    <source>
        <dbReference type="ARBA" id="ARBA00022777"/>
    </source>
</evidence>
<comment type="subunit">
    <text evidence="2">Homodimer.</text>
</comment>
<dbReference type="PANTHER" id="PTHR34273">
    <property type="entry name" value="METHYLTHIORIBOSE KINASE"/>
    <property type="match status" value="1"/>
</dbReference>
<dbReference type="Gene3D" id="3.30.200.20">
    <property type="entry name" value="Phosphorylase Kinase, domain 1"/>
    <property type="match status" value="1"/>
</dbReference>